<dbReference type="EMBL" id="JAGPNK010000005">
    <property type="protein sequence ID" value="KAH7321344.1"/>
    <property type="molecule type" value="Genomic_DNA"/>
</dbReference>
<feature type="compositionally biased region" description="Low complexity" evidence="2">
    <location>
        <begin position="16"/>
        <end position="26"/>
    </location>
</feature>
<dbReference type="Gene3D" id="3.40.830.10">
    <property type="entry name" value="LigB-like"/>
    <property type="match status" value="1"/>
</dbReference>
<dbReference type="AlphaFoldDB" id="A0A8K0SYY4"/>
<feature type="region of interest" description="Disordered" evidence="2">
    <location>
        <begin position="1"/>
        <end position="26"/>
    </location>
</feature>
<dbReference type="NCBIfam" id="TIGR04336">
    <property type="entry name" value="AmmeMemoSam_B"/>
    <property type="match status" value="1"/>
</dbReference>
<comment type="caution">
    <text evidence="3">The sequence shown here is derived from an EMBL/GenBank/DDBJ whole genome shotgun (WGS) entry which is preliminary data.</text>
</comment>
<evidence type="ECO:0000313" key="3">
    <source>
        <dbReference type="EMBL" id="KAH7321344.1"/>
    </source>
</evidence>
<dbReference type="InterPro" id="IPR002737">
    <property type="entry name" value="MEMO1_fam"/>
</dbReference>
<name>A0A8K0SYY4_9HYPO</name>
<dbReference type="Pfam" id="PF01875">
    <property type="entry name" value="Memo"/>
    <property type="match status" value="1"/>
</dbReference>
<keyword evidence="4" id="KW-1185">Reference proteome</keyword>
<comment type="similarity">
    <text evidence="1">Belongs to the MEMO1 family.</text>
</comment>
<reference evidence="3" key="1">
    <citation type="journal article" date="2021" name="Nat. Commun.">
        <title>Genetic determinants of endophytism in the Arabidopsis root mycobiome.</title>
        <authorList>
            <person name="Mesny F."/>
            <person name="Miyauchi S."/>
            <person name="Thiergart T."/>
            <person name="Pickel B."/>
            <person name="Atanasova L."/>
            <person name="Karlsson M."/>
            <person name="Huettel B."/>
            <person name="Barry K.W."/>
            <person name="Haridas S."/>
            <person name="Chen C."/>
            <person name="Bauer D."/>
            <person name="Andreopoulos W."/>
            <person name="Pangilinan J."/>
            <person name="LaButti K."/>
            <person name="Riley R."/>
            <person name="Lipzen A."/>
            <person name="Clum A."/>
            <person name="Drula E."/>
            <person name="Henrissat B."/>
            <person name="Kohler A."/>
            <person name="Grigoriev I.V."/>
            <person name="Martin F.M."/>
            <person name="Hacquard S."/>
        </authorList>
    </citation>
    <scope>NUCLEOTIDE SEQUENCE</scope>
    <source>
        <strain evidence="3">MPI-CAGE-CH-0235</strain>
    </source>
</reference>
<dbReference type="HAMAP" id="MF_00055">
    <property type="entry name" value="MEMO1"/>
    <property type="match status" value="1"/>
</dbReference>
<organism evidence="3 4">
    <name type="scientific">Stachybotrys elegans</name>
    <dbReference type="NCBI Taxonomy" id="80388"/>
    <lineage>
        <taxon>Eukaryota</taxon>
        <taxon>Fungi</taxon>
        <taxon>Dikarya</taxon>
        <taxon>Ascomycota</taxon>
        <taxon>Pezizomycotina</taxon>
        <taxon>Sordariomycetes</taxon>
        <taxon>Hypocreomycetidae</taxon>
        <taxon>Hypocreales</taxon>
        <taxon>Stachybotryaceae</taxon>
        <taxon>Stachybotrys</taxon>
    </lineage>
</organism>
<dbReference type="PANTHER" id="PTHR11060">
    <property type="entry name" value="PROTEIN MEMO1"/>
    <property type="match status" value="1"/>
</dbReference>
<dbReference type="PANTHER" id="PTHR11060:SF0">
    <property type="entry name" value="PROTEIN MEMO1"/>
    <property type="match status" value="1"/>
</dbReference>
<feature type="region of interest" description="Disordered" evidence="2">
    <location>
        <begin position="47"/>
        <end position="71"/>
    </location>
</feature>
<protein>
    <submittedName>
        <fullName evidence="3">Memo-like protein-domain-containing protein</fullName>
    </submittedName>
</protein>
<gene>
    <name evidence="3" type="ORF">B0I35DRAFT_212641</name>
</gene>
<evidence type="ECO:0000313" key="4">
    <source>
        <dbReference type="Proteomes" id="UP000813444"/>
    </source>
</evidence>
<dbReference type="Proteomes" id="UP000813444">
    <property type="component" value="Unassembled WGS sequence"/>
</dbReference>
<feature type="compositionally biased region" description="Basic residues" evidence="2">
    <location>
        <begin position="1"/>
        <end position="10"/>
    </location>
</feature>
<evidence type="ECO:0000256" key="2">
    <source>
        <dbReference type="SAM" id="MobiDB-lite"/>
    </source>
</evidence>
<sequence length="409" mass="45629">MHSSPRHGRCSGRQLPQAARSSAPSAQYLEAQSLTLILPLHKIHNLHPSTEPAMPPPESVEELHASVSDRPIRPARKAAQGWYEEDLERLNDGYDERQRDGTVVHRNGLNDWLKMVPKTIEGSSLPIPGARMIIGPHAGYFFAGKTAAWAYSVLDLQNVKRVFVLGPSHTYGLTGCAVSNFSAYATPFGNLVVDEDTVESVRKEADLDYMDHRGEKNEHSLEMHMPYLYKMCEKAFNSPDEFPTIVPILVGNNSMSESKRMAQVLLPYLRDPENAFIISSDFCHWGDRFDYMPYLPTRDIDHIEELSVGSKAPVGSPIHESIRILDEAAMEAVESGSHEAFVNVLRKTGNTVCGRYPIGVAMAALELYSEDVEDDEKAKFKVIYYARSEEKLVDPRGSSVSYVSAYAVL</sequence>
<proteinExistence type="inferred from homology"/>
<accession>A0A8K0SYY4</accession>
<evidence type="ECO:0000256" key="1">
    <source>
        <dbReference type="ARBA" id="ARBA00006315"/>
    </source>
</evidence>
<dbReference type="CDD" id="cd07361">
    <property type="entry name" value="MEMO_like"/>
    <property type="match status" value="1"/>
</dbReference>
<dbReference type="OrthoDB" id="417112at2759"/>